<protein>
    <submittedName>
        <fullName evidence="1">Uncharacterized protein</fullName>
    </submittedName>
</protein>
<sequence length="143" mass="16522">MVVPERFPDLTLDPIALYRKLQILFRKHKTNPGMPEIIRGCQDQKILVRNLQLNVVEDAAIVGWSQKTMRFRKIQSLHKTIDTLRRQTCTAFGATARNDFAAVGSCHTSTETVNAFTLQYAWLKRSFHGDYLTIRVFDIRELV</sequence>
<dbReference type="AlphaFoldDB" id="A0A0F9PUK3"/>
<dbReference type="EMBL" id="LAZR01002045">
    <property type="protein sequence ID" value="KKN35325.1"/>
    <property type="molecule type" value="Genomic_DNA"/>
</dbReference>
<accession>A0A0F9PUK3</accession>
<proteinExistence type="predicted"/>
<gene>
    <name evidence="1" type="ORF">LCGC14_0784710</name>
</gene>
<evidence type="ECO:0000313" key="1">
    <source>
        <dbReference type="EMBL" id="KKN35325.1"/>
    </source>
</evidence>
<organism evidence="1">
    <name type="scientific">marine sediment metagenome</name>
    <dbReference type="NCBI Taxonomy" id="412755"/>
    <lineage>
        <taxon>unclassified sequences</taxon>
        <taxon>metagenomes</taxon>
        <taxon>ecological metagenomes</taxon>
    </lineage>
</organism>
<name>A0A0F9PUK3_9ZZZZ</name>
<comment type="caution">
    <text evidence="1">The sequence shown here is derived from an EMBL/GenBank/DDBJ whole genome shotgun (WGS) entry which is preliminary data.</text>
</comment>
<reference evidence="1" key="1">
    <citation type="journal article" date="2015" name="Nature">
        <title>Complex archaea that bridge the gap between prokaryotes and eukaryotes.</title>
        <authorList>
            <person name="Spang A."/>
            <person name="Saw J.H."/>
            <person name="Jorgensen S.L."/>
            <person name="Zaremba-Niedzwiedzka K."/>
            <person name="Martijn J."/>
            <person name="Lind A.E."/>
            <person name="van Eijk R."/>
            <person name="Schleper C."/>
            <person name="Guy L."/>
            <person name="Ettema T.J."/>
        </authorList>
    </citation>
    <scope>NUCLEOTIDE SEQUENCE</scope>
</reference>